<evidence type="ECO:0000256" key="6">
    <source>
        <dbReference type="SAM" id="MobiDB-lite"/>
    </source>
</evidence>
<evidence type="ECO:0000256" key="1">
    <source>
        <dbReference type="ARBA" id="ARBA00001933"/>
    </source>
</evidence>
<protein>
    <submittedName>
        <fullName evidence="7">Uncharacterized protein</fullName>
    </submittedName>
</protein>
<evidence type="ECO:0000313" key="7">
    <source>
        <dbReference type="EMBL" id="MEE8659544.1"/>
    </source>
</evidence>
<accession>A0ABU7U3X1</accession>
<evidence type="ECO:0000256" key="4">
    <source>
        <dbReference type="ARBA" id="ARBA00023239"/>
    </source>
</evidence>
<evidence type="ECO:0000256" key="5">
    <source>
        <dbReference type="RuleBase" id="RU362118"/>
    </source>
</evidence>
<dbReference type="PANTHER" id="PTHR43500">
    <property type="entry name" value="CYSTATHIONINE BETA-LYASE-RELATED"/>
    <property type="match status" value="1"/>
</dbReference>
<dbReference type="InterPro" id="IPR015424">
    <property type="entry name" value="PyrdxlP-dep_Trfase"/>
</dbReference>
<dbReference type="Proteomes" id="UP001312908">
    <property type="component" value="Unassembled WGS sequence"/>
</dbReference>
<dbReference type="InterPro" id="IPR015422">
    <property type="entry name" value="PyrdxlP-dep_Trfase_small"/>
</dbReference>
<evidence type="ECO:0000256" key="2">
    <source>
        <dbReference type="ARBA" id="ARBA00009077"/>
    </source>
</evidence>
<gene>
    <name evidence="7" type="ORF">DOFOFD_11080</name>
</gene>
<evidence type="ECO:0000313" key="8">
    <source>
        <dbReference type="Proteomes" id="UP001312908"/>
    </source>
</evidence>
<dbReference type="Pfam" id="PF01053">
    <property type="entry name" value="Cys_Met_Meta_PP"/>
    <property type="match status" value="1"/>
</dbReference>
<reference evidence="7 8" key="1">
    <citation type="submission" date="2023-10" db="EMBL/GenBank/DDBJ databases">
        <title>Sorlinia euscelidii gen. nov., sp. nov., an acetic acid bacteria isolated from the gut of Euscelidius variegatus emitter.</title>
        <authorList>
            <person name="Michoud G."/>
            <person name="Marasco R."/>
            <person name="Seferji K."/>
            <person name="Gonella E."/>
            <person name="Garuglieri E."/>
            <person name="Alma A."/>
            <person name="Mapelli F."/>
            <person name="Borin S."/>
            <person name="Daffonchio D."/>
            <person name="Crotti E."/>
        </authorList>
    </citation>
    <scope>NUCLEOTIDE SEQUENCE [LARGE SCALE GENOMIC DNA]</scope>
    <source>
        <strain evidence="7 8">EV16P</strain>
    </source>
</reference>
<dbReference type="SUPFAM" id="SSF53383">
    <property type="entry name" value="PLP-dependent transferases"/>
    <property type="match status" value="1"/>
</dbReference>
<keyword evidence="8" id="KW-1185">Reference proteome</keyword>
<name>A0ABU7U3X1_9PROT</name>
<proteinExistence type="inferred from homology"/>
<comment type="similarity">
    <text evidence="2 5">Belongs to the trans-sulfuration enzymes family.</text>
</comment>
<dbReference type="EMBL" id="JAWJZY010000006">
    <property type="protein sequence ID" value="MEE8659544.1"/>
    <property type="molecule type" value="Genomic_DNA"/>
</dbReference>
<feature type="region of interest" description="Disordered" evidence="6">
    <location>
        <begin position="171"/>
        <end position="219"/>
    </location>
</feature>
<organism evidence="7 8">
    <name type="scientific">Sorlinia euscelidii</name>
    <dbReference type="NCBI Taxonomy" id="3081148"/>
    <lineage>
        <taxon>Bacteria</taxon>
        <taxon>Pseudomonadati</taxon>
        <taxon>Pseudomonadota</taxon>
        <taxon>Alphaproteobacteria</taxon>
        <taxon>Acetobacterales</taxon>
        <taxon>Acetobacteraceae</taxon>
        <taxon>Sorlinia</taxon>
    </lineage>
</organism>
<comment type="caution">
    <text evidence="7">The sequence shown here is derived from an EMBL/GenBank/DDBJ whole genome shotgun (WGS) entry which is preliminary data.</text>
</comment>
<dbReference type="PANTHER" id="PTHR43500:SF1">
    <property type="entry name" value="CYSTATHIONINE BETA-LYASE-RELATED"/>
    <property type="match status" value="1"/>
</dbReference>
<dbReference type="Gene3D" id="3.90.1150.10">
    <property type="entry name" value="Aspartate Aminotransferase, domain 1"/>
    <property type="match status" value="1"/>
</dbReference>
<keyword evidence="4" id="KW-0456">Lyase</keyword>
<dbReference type="InterPro" id="IPR000277">
    <property type="entry name" value="Cys/Met-Metab_PyrdxlP-dep_enz"/>
</dbReference>
<evidence type="ECO:0000256" key="3">
    <source>
        <dbReference type="ARBA" id="ARBA00022898"/>
    </source>
</evidence>
<sequence length="219" mass="23861">MKLRDAAIQLGLCANPDESWLTLRGLRTLPVRLEKQALTAYRMARWLQSCAPVARVLHPALEDCPGHDNWLRDFSGAGCLFGVVLQPEISDAAMRAMLDRLKIFSIGASWGGYESLVMPISGALCAITPIIIYPAPPSAFRSASKTLKRLKRISPRPWRFCIKSIGAERRALPSDAPAPETESRPGPQGCAPHGPAASSRGRRGVISCRSPLTETAHRL</sequence>
<dbReference type="InterPro" id="IPR006233">
    <property type="entry name" value="Cys_b_lyase_bac"/>
</dbReference>
<keyword evidence="3 5" id="KW-0663">Pyridoxal phosphate</keyword>
<comment type="cofactor">
    <cofactor evidence="1 5">
        <name>pyridoxal 5'-phosphate</name>
        <dbReference type="ChEBI" id="CHEBI:597326"/>
    </cofactor>
</comment>